<protein>
    <submittedName>
        <fullName evidence="1">Uncharacterized protein</fullName>
    </submittedName>
</protein>
<name>A0A3N4PYR3_9BACT</name>
<dbReference type="AlphaFoldDB" id="A0A3N4PYR3"/>
<evidence type="ECO:0000313" key="1">
    <source>
        <dbReference type="EMBL" id="RPE12555.1"/>
    </source>
</evidence>
<organism evidence="1 2">
    <name type="scientific">Chitinophaga lutea</name>
    <dbReference type="NCBI Taxonomy" id="2488634"/>
    <lineage>
        <taxon>Bacteria</taxon>
        <taxon>Pseudomonadati</taxon>
        <taxon>Bacteroidota</taxon>
        <taxon>Chitinophagia</taxon>
        <taxon>Chitinophagales</taxon>
        <taxon>Chitinophagaceae</taxon>
        <taxon>Chitinophaga</taxon>
    </lineage>
</organism>
<gene>
    <name evidence="1" type="ORF">EGT74_03105</name>
</gene>
<dbReference type="EMBL" id="RPDH01000001">
    <property type="protein sequence ID" value="RPE12555.1"/>
    <property type="molecule type" value="Genomic_DNA"/>
</dbReference>
<dbReference type="Proteomes" id="UP000278351">
    <property type="component" value="Unassembled WGS sequence"/>
</dbReference>
<accession>A0A3N4PYR3</accession>
<comment type="caution">
    <text evidence="1">The sequence shown here is derived from an EMBL/GenBank/DDBJ whole genome shotgun (WGS) entry which is preliminary data.</text>
</comment>
<sequence>MDSNKTTATILQTKQHFEILDGLRGIAALQALYGIYAVCQALGANGWLNFMAVGSPPYKGRFFLRLNLPVIIGGQIPQSIQYHICL</sequence>
<keyword evidence="2" id="KW-1185">Reference proteome</keyword>
<reference evidence="1 2" key="1">
    <citation type="submission" date="2018-11" db="EMBL/GenBank/DDBJ databases">
        <title>Chitinophaga lutea sp.nov., isolate from arsenic contaminated soil.</title>
        <authorList>
            <person name="Zong Y."/>
        </authorList>
    </citation>
    <scope>NUCLEOTIDE SEQUENCE [LARGE SCALE GENOMIC DNA]</scope>
    <source>
        <strain evidence="1 2">ZY74</strain>
    </source>
</reference>
<proteinExistence type="predicted"/>
<evidence type="ECO:0000313" key="2">
    <source>
        <dbReference type="Proteomes" id="UP000278351"/>
    </source>
</evidence>